<name>A0ABV0T6M6_9TELE</name>
<evidence type="ECO:0000313" key="3">
    <source>
        <dbReference type="Proteomes" id="UP001482620"/>
    </source>
</evidence>
<gene>
    <name evidence="2" type="ORF">ILYODFUR_037124</name>
</gene>
<dbReference type="EMBL" id="JAHRIQ010019548">
    <property type="protein sequence ID" value="MEQ2227378.1"/>
    <property type="molecule type" value="Genomic_DNA"/>
</dbReference>
<proteinExistence type="predicted"/>
<reference evidence="2 3" key="1">
    <citation type="submission" date="2021-06" db="EMBL/GenBank/DDBJ databases">
        <authorList>
            <person name="Palmer J.M."/>
        </authorList>
    </citation>
    <scope>NUCLEOTIDE SEQUENCE [LARGE SCALE GENOMIC DNA]</scope>
    <source>
        <strain evidence="3">if_2019</strain>
        <tissue evidence="2">Muscle</tissue>
    </source>
</reference>
<feature type="region of interest" description="Disordered" evidence="1">
    <location>
        <begin position="1"/>
        <end position="52"/>
    </location>
</feature>
<keyword evidence="3" id="KW-1185">Reference proteome</keyword>
<feature type="non-terminal residue" evidence="2">
    <location>
        <position position="52"/>
    </location>
</feature>
<feature type="compositionally biased region" description="Polar residues" evidence="1">
    <location>
        <begin position="28"/>
        <end position="37"/>
    </location>
</feature>
<accession>A0ABV0T6M6</accession>
<evidence type="ECO:0000256" key="1">
    <source>
        <dbReference type="SAM" id="MobiDB-lite"/>
    </source>
</evidence>
<protein>
    <recommendedName>
        <fullName evidence="4">Prolactin receptor</fullName>
    </recommendedName>
</protein>
<organism evidence="2 3">
    <name type="scientific">Ilyodon furcidens</name>
    <name type="common">goldbreast splitfin</name>
    <dbReference type="NCBI Taxonomy" id="33524"/>
    <lineage>
        <taxon>Eukaryota</taxon>
        <taxon>Metazoa</taxon>
        <taxon>Chordata</taxon>
        <taxon>Craniata</taxon>
        <taxon>Vertebrata</taxon>
        <taxon>Euteleostomi</taxon>
        <taxon>Actinopterygii</taxon>
        <taxon>Neopterygii</taxon>
        <taxon>Teleostei</taxon>
        <taxon>Neoteleostei</taxon>
        <taxon>Acanthomorphata</taxon>
        <taxon>Ovalentaria</taxon>
        <taxon>Atherinomorphae</taxon>
        <taxon>Cyprinodontiformes</taxon>
        <taxon>Goodeidae</taxon>
        <taxon>Ilyodon</taxon>
    </lineage>
</organism>
<evidence type="ECO:0008006" key="4">
    <source>
        <dbReference type="Google" id="ProtNLM"/>
    </source>
</evidence>
<comment type="caution">
    <text evidence="2">The sequence shown here is derived from an EMBL/GenBank/DDBJ whole genome shotgun (WGS) entry which is preliminary data.</text>
</comment>
<sequence length="52" mass="5944">MKSDMLKGEPLNVSNDRWSGKERPVSPTPSSVSMKSNISKDEPLNFRDKEHR</sequence>
<dbReference type="Proteomes" id="UP001482620">
    <property type="component" value="Unassembled WGS sequence"/>
</dbReference>
<evidence type="ECO:0000313" key="2">
    <source>
        <dbReference type="EMBL" id="MEQ2227378.1"/>
    </source>
</evidence>
<feature type="compositionally biased region" description="Basic and acidic residues" evidence="1">
    <location>
        <begin position="38"/>
        <end position="52"/>
    </location>
</feature>